<protein>
    <recommendedName>
        <fullName evidence="3">cyclin-dependent kinase</fullName>
        <ecNumber evidence="3">2.7.11.22</ecNumber>
    </recommendedName>
</protein>
<dbReference type="EC" id="2.7.11.22" evidence="3"/>
<name>A0A4Y7L152_PAPSO</name>
<dbReference type="InterPro" id="IPR008271">
    <property type="entry name" value="Ser/Thr_kinase_AS"/>
</dbReference>
<dbReference type="Proteomes" id="UP000316621">
    <property type="component" value="Chromosome 9"/>
</dbReference>
<keyword evidence="4" id="KW-0804">Transcription</keyword>
<keyword evidence="9 13" id="KW-0067">ATP-binding</keyword>
<dbReference type="Gene3D" id="1.25.70.10">
    <property type="entry name" value="Transcription termination factor 3, mitochondrial"/>
    <property type="match status" value="1"/>
</dbReference>
<gene>
    <name evidence="16" type="ORF">C5167_002619</name>
</gene>
<sequence length="804" mass="90712">MDAPSGSWSIYSRKEITQRYEILERVGYGAYSDVYKARRLSDNLIVALKEIHDYQSAFREIEALQMLQNSPNIITLHEYFWQENEDAVLVLEFLRTDLASVIKEAKKNWETGLSVGEIKRWMLQILLGIDACHRSSIVHRDLKPANLLISEDGVLKLADFGQSRILLEPCIDNSDNIPPEQNSPTDEWVLQQQPETTLATEKSQPEGLGSDERETISKEDYLRELDRIKVKDAEDGTDKDPNIHDGNTSCFATGTASDPEDDPFKNSYTYEVEEHGSGDLTSCVGTRWFKAPELLYGAVKYGQEIDLWSLGCIFAELFSLEPLFPGTSDIDQLSRIINVLGNLSEETWPGCVKLPDYGKIFFNDNKTPMDDSSQREWYNMDVDSDSDFDEFSRVDVSNTDTAMWIRSLGTTVSQQVKKNICEYLLLTKVSSISFYSSVSVANTSEIKNSSSFIVISYLINSGGLSENEAISVSKKIHFETTSKPDSVISLLESYGFTKPCISKLITKRPSILSSEPEISLKPKFDFFISKGISGIGLAKFISSDPRILRESLTTQIIPVFDILKGNVHCDENVITILRRHPWILGNKLGIKNMMLNIELLRDEGVPQSNISRFLIEQPRSSTVTTVKFKEIIEEVKSMGFDPSKTAFLPAIQTLTGMSKSTWEKKMNAYKGWGWSEDVIMNAFKHQTQCMGTSEKKITLTMDYLVNQMGWSSSLIASHPVVFSYSLEKRIIPRCSVYRILTSKGLVKNQFAMSSLIIMPEKAFSMKFVKEYAEEVPELLNVYQGKFNSQELPNSSASGRLSEGK</sequence>
<dbReference type="GO" id="GO:0004693">
    <property type="term" value="F:cyclin-dependent protein serine/threonine kinase activity"/>
    <property type="evidence" value="ECO:0007669"/>
    <property type="project" value="UniProtKB-EC"/>
</dbReference>
<organism evidence="16 17">
    <name type="scientific">Papaver somniferum</name>
    <name type="common">Opium poppy</name>
    <dbReference type="NCBI Taxonomy" id="3469"/>
    <lineage>
        <taxon>Eukaryota</taxon>
        <taxon>Viridiplantae</taxon>
        <taxon>Streptophyta</taxon>
        <taxon>Embryophyta</taxon>
        <taxon>Tracheophyta</taxon>
        <taxon>Spermatophyta</taxon>
        <taxon>Magnoliopsida</taxon>
        <taxon>Ranunculales</taxon>
        <taxon>Papaveraceae</taxon>
        <taxon>Papaveroideae</taxon>
        <taxon>Papaver</taxon>
    </lineage>
</organism>
<dbReference type="Pfam" id="PF00069">
    <property type="entry name" value="Pkinase"/>
    <property type="match status" value="2"/>
</dbReference>
<dbReference type="STRING" id="3469.A0A4Y7L152"/>
<keyword evidence="5" id="KW-0723">Serine/threonine-protein kinase</keyword>
<dbReference type="GO" id="GO:0006353">
    <property type="term" value="P:DNA-templated transcription termination"/>
    <property type="evidence" value="ECO:0007669"/>
    <property type="project" value="UniProtKB-KW"/>
</dbReference>
<feature type="region of interest" description="Disordered" evidence="14">
    <location>
        <begin position="194"/>
        <end position="216"/>
    </location>
</feature>
<evidence type="ECO:0000256" key="1">
    <source>
        <dbReference type="ARBA" id="ARBA00006485"/>
    </source>
</evidence>
<evidence type="ECO:0000256" key="8">
    <source>
        <dbReference type="ARBA" id="ARBA00022777"/>
    </source>
</evidence>
<comment type="catalytic activity">
    <reaction evidence="12">
        <text>L-seryl-[protein] + ATP = O-phospho-L-seryl-[protein] + ADP + H(+)</text>
        <dbReference type="Rhea" id="RHEA:17989"/>
        <dbReference type="Rhea" id="RHEA-COMP:9863"/>
        <dbReference type="Rhea" id="RHEA-COMP:11604"/>
        <dbReference type="ChEBI" id="CHEBI:15378"/>
        <dbReference type="ChEBI" id="CHEBI:29999"/>
        <dbReference type="ChEBI" id="CHEBI:30616"/>
        <dbReference type="ChEBI" id="CHEBI:83421"/>
        <dbReference type="ChEBI" id="CHEBI:456216"/>
        <dbReference type="EC" id="2.7.11.22"/>
    </reaction>
</comment>
<dbReference type="FunFam" id="3.30.200.20:FF:000664">
    <property type="entry name" value="Cyclin-dependent kinase F-1"/>
    <property type="match status" value="1"/>
</dbReference>
<evidence type="ECO:0000313" key="16">
    <source>
        <dbReference type="EMBL" id="RZC78382.1"/>
    </source>
</evidence>
<dbReference type="GO" id="GO:0003676">
    <property type="term" value="F:nucleic acid binding"/>
    <property type="evidence" value="ECO:0007669"/>
    <property type="project" value="InterPro"/>
</dbReference>
<dbReference type="EMBL" id="CM010723">
    <property type="protein sequence ID" value="RZC78382.1"/>
    <property type="molecule type" value="Genomic_DNA"/>
</dbReference>
<dbReference type="InterPro" id="IPR017441">
    <property type="entry name" value="Protein_kinase_ATP_BS"/>
</dbReference>
<keyword evidence="10" id="KW-0809">Transit peptide</keyword>
<dbReference type="SMART" id="SM00733">
    <property type="entry name" value="Mterf"/>
    <property type="match status" value="6"/>
</dbReference>
<dbReference type="InterPro" id="IPR000719">
    <property type="entry name" value="Prot_kinase_dom"/>
</dbReference>
<evidence type="ECO:0000256" key="12">
    <source>
        <dbReference type="ARBA" id="ARBA00048367"/>
    </source>
</evidence>
<keyword evidence="4" id="KW-0805">Transcription regulation</keyword>
<feature type="compositionally biased region" description="Polar residues" evidence="14">
    <location>
        <begin position="245"/>
        <end position="256"/>
    </location>
</feature>
<keyword evidence="17" id="KW-1185">Reference proteome</keyword>
<reference evidence="16 17" key="1">
    <citation type="journal article" date="2018" name="Science">
        <title>The opium poppy genome and morphinan production.</title>
        <authorList>
            <person name="Guo L."/>
            <person name="Winzer T."/>
            <person name="Yang X."/>
            <person name="Li Y."/>
            <person name="Ning Z."/>
            <person name="He Z."/>
            <person name="Teodor R."/>
            <person name="Lu Y."/>
            <person name="Bowser T.A."/>
            <person name="Graham I.A."/>
            <person name="Ye K."/>
        </authorList>
    </citation>
    <scope>NUCLEOTIDE SEQUENCE [LARGE SCALE GENOMIC DNA]</scope>
    <source>
        <strain evidence="17">cv. HN1</strain>
        <tissue evidence="16">Leaves</tissue>
    </source>
</reference>
<dbReference type="GO" id="GO:0005524">
    <property type="term" value="F:ATP binding"/>
    <property type="evidence" value="ECO:0007669"/>
    <property type="project" value="UniProtKB-UniRule"/>
</dbReference>
<feature type="region of interest" description="Disordered" evidence="14">
    <location>
        <begin position="232"/>
        <end position="263"/>
    </location>
</feature>
<dbReference type="Pfam" id="PF02536">
    <property type="entry name" value="mTERF"/>
    <property type="match status" value="2"/>
</dbReference>
<keyword evidence="6" id="KW-0808">Transferase</keyword>
<evidence type="ECO:0000256" key="10">
    <source>
        <dbReference type="ARBA" id="ARBA00022946"/>
    </source>
</evidence>
<evidence type="ECO:0000256" key="6">
    <source>
        <dbReference type="ARBA" id="ARBA00022679"/>
    </source>
</evidence>
<feature type="compositionally biased region" description="Basic and acidic residues" evidence="14">
    <location>
        <begin position="232"/>
        <end position="243"/>
    </location>
</feature>
<comment type="similarity">
    <text evidence="1">Belongs to the protein kinase superfamily. CMGC Ser/Thr protein kinase family. CDC2/CDKX subfamily.</text>
</comment>
<dbReference type="PROSITE" id="PS00108">
    <property type="entry name" value="PROTEIN_KINASE_ST"/>
    <property type="match status" value="1"/>
</dbReference>
<dbReference type="AlphaFoldDB" id="A0A4Y7L152"/>
<dbReference type="InterPro" id="IPR003690">
    <property type="entry name" value="MTERF"/>
</dbReference>
<evidence type="ECO:0000256" key="4">
    <source>
        <dbReference type="ARBA" id="ARBA00022472"/>
    </source>
</evidence>
<dbReference type="PANTHER" id="PTHR13068">
    <property type="entry name" value="CGI-12 PROTEIN-RELATED"/>
    <property type="match status" value="1"/>
</dbReference>
<comment type="similarity">
    <text evidence="2">Belongs to the mTERF family.</text>
</comment>
<dbReference type="PROSITE" id="PS00107">
    <property type="entry name" value="PROTEIN_KINASE_ATP"/>
    <property type="match status" value="1"/>
</dbReference>
<accession>A0A4Y7L152</accession>
<feature type="binding site" evidence="13">
    <location>
        <position position="49"/>
    </location>
    <ligand>
        <name>ATP</name>
        <dbReference type="ChEBI" id="CHEBI:30616"/>
    </ligand>
</feature>
<dbReference type="PANTHER" id="PTHR13068:SF166">
    <property type="entry name" value="TRANSCRIPTION TERMINATION FACTOR MTERF15, MITOCHONDRIAL-LIKE"/>
    <property type="match status" value="1"/>
</dbReference>
<proteinExistence type="inferred from homology"/>
<evidence type="ECO:0000256" key="2">
    <source>
        <dbReference type="ARBA" id="ARBA00007692"/>
    </source>
</evidence>
<evidence type="ECO:0000256" key="3">
    <source>
        <dbReference type="ARBA" id="ARBA00012425"/>
    </source>
</evidence>
<dbReference type="Gene3D" id="3.30.200.20">
    <property type="entry name" value="Phosphorylase Kinase, domain 1"/>
    <property type="match status" value="1"/>
</dbReference>
<dbReference type="InterPro" id="IPR011009">
    <property type="entry name" value="Kinase-like_dom_sf"/>
</dbReference>
<evidence type="ECO:0000259" key="15">
    <source>
        <dbReference type="PROSITE" id="PS50011"/>
    </source>
</evidence>
<evidence type="ECO:0000313" key="17">
    <source>
        <dbReference type="Proteomes" id="UP000316621"/>
    </source>
</evidence>
<dbReference type="InterPro" id="IPR038538">
    <property type="entry name" value="MTERF_sf"/>
</dbReference>
<keyword evidence="8" id="KW-0418">Kinase</keyword>
<dbReference type="Gramene" id="RZC78382">
    <property type="protein sequence ID" value="RZC78382"/>
    <property type="gene ID" value="C5167_002619"/>
</dbReference>
<evidence type="ECO:0000256" key="13">
    <source>
        <dbReference type="PROSITE-ProRule" id="PRU10141"/>
    </source>
</evidence>
<keyword evidence="4" id="KW-0806">Transcription termination</keyword>
<comment type="catalytic activity">
    <reaction evidence="11">
        <text>L-threonyl-[protein] + ATP = O-phospho-L-threonyl-[protein] + ADP + H(+)</text>
        <dbReference type="Rhea" id="RHEA:46608"/>
        <dbReference type="Rhea" id="RHEA-COMP:11060"/>
        <dbReference type="Rhea" id="RHEA-COMP:11605"/>
        <dbReference type="ChEBI" id="CHEBI:15378"/>
        <dbReference type="ChEBI" id="CHEBI:30013"/>
        <dbReference type="ChEBI" id="CHEBI:30616"/>
        <dbReference type="ChEBI" id="CHEBI:61977"/>
        <dbReference type="ChEBI" id="CHEBI:456216"/>
        <dbReference type="EC" id="2.7.11.22"/>
    </reaction>
</comment>
<evidence type="ECO:0000256" key="9">
    <source>
        <dbReference type="ARBA" id="ARBA00022840"/>
    </source>
</evidence>
<evidence type="ECO:0000256" key="11">
    <source>
        <dbReference type="ARBA" id="ARBA00047811"/>
    </source>
</evidence>
<feature type="domain" description="Protein kinase" evidence="15">
    <location>
        <begin position="20"/>
        <end position="453"/>
    </location>
</feature>
<dbReference type="PROSITE" id="PS50011">
    <property type="entry name" value="PROTEIN_KINASE_DOM"/>
    <property type="match status" value="1"/>
</dbReference>
<evidence type="ECO:0000256" key="5">
    <source>
        <dbReference type="ARBA" id="ARBA00022527"/>
    </source>
</evidence>
<dbReference type="Gene3D" id="1.10.510.10">
    <property type="entry name" value="Transferase(Phosphotransferase) domain 1"/>
    <property type="match status" value="2"/>
</dbReference>
<dbReference type="SMART" id="SM00220">
    <property type="entry name" value="S_TKc"/>
    <property type="match status" value="1"/>
</dbReference>
<dbReference type="SUPFAM" id="SSF56112">
    <property type="entry name" value="Protein kinase-like (PK-like)"/>
    <property type="match status" value="1"/>
</dbReference>
<evidence type="ECO:0000256" key="14">
    <source>
        <dbReference type="SAM" id="MobiDB-lite"/>
    </source>
</evidence>
<dbReference type="FunFam" id="1.25.70.10:FF:000001">
    <property type="entry name" value="Mitochondrial transcription termination factor-like"/>
    <property type="match status" value="1"/>
</dbReference>
<evidence type="ECO:0000256" key="7">
    <source>
        <dbReference type="ARBA" id="ARBA00022741"/>
    </source>
</evidence>
<keyword evidence="7 13" id="KW-0547">Nucleotide-binding</keyword>